<dbReference type="InterPro" id="IPR045621">
    <property type="entry name" value="BPD_transp_1_N"/>
</dbReference>
<evidence type="ECO:0000256" key="3">
    <source>
        <dbReference type="ARBA" id="ARBA00022475"/>
    </source>
</evidence>
<evidence type="ECO:0000256" key="5">
    <source>
        <dbReference type="ARBA" id="ARBA00022989"/>
    </source>
</evidence>
<gene>
    <name evidence="10" type="ORF">TCMB3V08_LOCUS552</name>
</gene>
<dbReference type="PROSITE" id="PS01040">
    <property type="entry name" value="SBP_BACTERIAL_5"/>
    <property type="match status" value="1"/>
</dbReference>
<keyword evidence="5 7" id="KW-1133">Transmembrane helix</keyword>
<keyword evidence="4 7" id="KW-0812">Transmembrane</keyword>
<dbReference type="EMBL" id="OE179149">
    <property type="protein sequence ID" value="CAD7567770.1"/>
    <property type="molecule type" value="Genomic_DNA"/>
</dbReference>
<comment type="subcellular location">
    <subcellularLocation>
        <location evidence="1">Cell membrane</location>
        <topology evidence="1">Multi-pass membrane protein</topology>
    </subcellularLocation>
</comment>
<dbReference type="AlphaFoldDB" id="A0A7R9P2V9"/>
<evidence type="ECO:0000256" key="1">
    <source>
        <dbReference type="ARBA" id="ARBA00004651"/>
    </source>
</evidence>
<dbReference type="Pfam" id="PF00528">
    <property type="entry name" value="BPD_transp_1"/>
    <property type="match status" value="1"/>
</dbReference>
<dbReference type="CDD" id="cd08512">
    <property type="entry name" value="PBP2_NikA_DppA_OppA_like_7"/>
    <property type="match status" value="1"/>
</dbReference>
<evidence type="ECO:0000256" key="2">
    <source>
        <dbReference type="ARBA" id="ARBA00022448"/>
    </source>
</evidence>
<dbReference type="Gene3D" id="3.90.76.10">
    <property type="entry name" value="Dipeptide-binding Protein, Domain 1"/>
    <property type="match status" value="1"/>
</dbReference>
<dbReference type="Pfam" id="PF19300">
    <property type="entry name" value="BPD_transp_1_N"/>
    <property type="match status" value="1"/>
</dbReference>
<keyword evidence="3" id="KW-1003">Cell membrane</keyword>
<dbReference type="SUPFAM" id="SSF53850">
    <property type="entry name" value="Periplasmic binding protein-like II"/>
    <property type="match status" value="1"/>
</dbReference>
<feature type="transmembrane region" description="Helical" evidence="7">
    <location>
        <begin position="822"/>
        <end position="847"/>
    </location>
</feature>
<dbReference type="Gene3D" id="1.10.3720.10">
    <property type="entry name" value="MetI-like"/>
    <property type="match status" value="1"/>
</dbReference>
<evidence type="ECO:0000256" key="6">
    <source>
        <dbReference type="ARBA" id="ARBA00023136"/>
    </source>
</evidence>
<evidence type="ECO:0000259" key="9">
    <source>
        <dbReference type="PROSITE" id="PS50928"/>
    </source>
</evidence>
<feature type="transmembrane region" description="Helical" evidence="7">
    <location>
        <begin position="720"/>
        <end position="741"/>
    </location>
</feature>
<organism evidence="10">
    <name type="scientific">Timema californicum</name>
    <name type="common">California timema</name>
    <name type="synonym">Walking stick</name>
    <dbReference type="NCBI Taxonomy" id="61474"/>
    <lineage>
        <taxon>Eukaryota</taxon>
        <taxon>Metazoa</taxon>
        <taxon>Ecdysozoa</taxon>
        <taxon>Arthropoda</taxon>
        <taxon>Hexapoda</taxon>
        <taxon>Insecta</taxon>
        <taxon>Pterygota</taxon>
        <taxon>Neoptera</taxon>
        <taxon>Polyneoptera</taxon>
        <taxon>Phasmatodea</taxon>
        <taxon>Timematodea</taxon>
        <taxon>Timematoidea</taxon>
        <taxon>Timematidae</taxon>
        <taxon>Timema</taxon>
    </lineage>
</organism>
<dbReference type="InterPro" id="IPR023765">
    <property type="entry name" value="SBP_5_CS"/>
</dbReference>
<feature type="domain" description="ABC transmembrane type-1" evidence="9">
    <location>
        <begin position="614"/>
        <end position="845"/>
    </location>
</feature>
<dbReference type="InterPro" id="IPR000914">
    <property type="entry name" value="SBP_5_dom"/>
</dbReference>
<evidence type="ECO:0000256" key="7">
    <source>
        <dbReference type="SAM" id="Phobius"/>
    </source>
</evidence>
<dbReference type="InterPro" id="IPR000515">
    <property type="entry name" value="MetI-like"/>
</dbReference>
<accession>A0A7R9P2V9</accession>
<keyword evidence="8" id="KW-0732">Signal</keyword>
<dbReference type="GO" id="GO:0071916">
    <property type="term" value="F:dipeptide transmembrane transporter activity"/>
    <property type="evidence" value="ECO:0007669"/>
    <property type="project" value="TreeGrafter"/>
</dbReference>
<dbReference type="SUPFAM" id="SSF161098">
    <property type="entry name" value="MetI-like"/>
    <property type="match status" value="1"/>
</dbReference>
<feature type="signal peptide" evidence="8">
    <location>
        <begin position="1"/>
        <end position="21"/>
    </location>
</feature>
<dbReference type="Pfam" id="PF00496">
    <property type="entry name" value="SBP_bac_5"/>
    <property type="match status" value="1"/>
</dbReference>
<evidence type="ECO:0000313" key="10">
    <source>
        <dbReference type="EMBL" id="CAD7567770.1"/>
    </source>
</evidence>
<feature type="transmembrane region" description="Helical" evidence="7">
    <location>
        <begin position="653"/>
        <end position="678"/>
    </location>
</feature>
<dbReference type="GO" id="GO:0005886">
    <property type="term" value="C:plasma membrane"/>
    <property type="evidence" value="ECO:0007669"/>
    <property type="project" value="UniProtKB-SubCell"/>
</dbReference>
<evidence type="ECO:0000256" key="8">
    <source>
        <dbReference type="SAM" id="SignalP"/>
    </source>
</evidence>
<keyword evidence="2" id="KW-0813">Transport</keyword>
<dbReference type="Gene3D" id="3.40.190.10">
    <property type="entry name" value="Periplasmic binding protein-like II"/>
    <property type="match status" value="1"/>
</dbReference>
<dbReference type="InterPro" id="IPR035906">
    <property type="entry name" value="MetI-like_sf"/>
</dbReference>
<reference evidence="10" key="1">
    <citation type="submission" date="2020-11" db="EMBL/GenBank/DDBJ databases">
        <authorList>
            <person name="Tran Van P."/>
        </authorList>
    </citation>
    <scope>NUCLEOTIDE SEQUENCE</scope>
</reference>
<feature type="chain" id="PRO_5030940282" evidence="8">
    <location>
        <begin position="22"/>
        <end position="853"/>
    </location>
</feature>
<proteinExistence type="predicted"/>
<dbReference type="Gene3D" id="3.10.105.10">
    <property type="entry name" value="Dipeptide-binding Protein, Domain 3"/>
    <property type="match status" value="1"/>
</dbReference>
<keyword evidence="6 7" id="KW-0472">Membrane</keyword>
<evidence type="ECO:0000256" key="4">
    <source>
        <dbReference type="ARBA" id="ARBA00022692"/>
    </source>
</evidence>
<sequence>MKTIIPSLLALTLAAAFTAQAATPKDTLVIAQSTDDADSFDPAKGFELTSVQAFTNIYQRLVQSDPQNPVDLKPTLATSWQPGSDNRSLTFELRKDAKFSTGNPLRPEDVIFSLGRVVKLNLDPSFILTQLGWNKDNVDGFLKKVDDNHVQISWTANVSPTYVLSLLSAPVSSIIDEKTAMANQKNGDFGNAWLATHSAGSGPYQIRKVVMHQVVLLSANPTSPAGAPKMKNILIKNVPEPAARRLLLEQGDADIARNLGADQIAALNGKPGVKTEAIPMASLYYIQFNIGANETMKNPAFWEAARYLWDYKGIASELLKGQFDVHQSFLPKGFLGAINDTPYSYDPEKAKAILKKAGLNNVTFKLSTSNQPPYLDIAQALQGSFAKAGVKVEVVPGLSSEVSTNVKAHKYEATLNAWGSDYFDPNTNAASFAYNPEDGSKTIAFRSDWHIPELNKQVIAATAESDPKKRVALYEAMQREVMKNSPYVIGMQAKNLIALRDNLKGYVQGINPDMVYYSQRGGRLIGSVLSLLVTLLGLLAFTFMLSHLSPIDPVQQIAGDHASEATYEQVRHDLGLDQPVLMQFWRYVEHLAQGDLGVSRLTNQSVSGDLMTTFPATIELATCAMIFAVVFGVTLALLAAWKPGSWIDNLARFVSLLGYSVPVFWLGLLGLLLFYAVLHWSAGPGRLDDIWVYTLEPKTGFVLIDSWLSGEPEMFRNAIAHLWLPVVILGLLAMAGITRLLRAALLEESSKEYVVLARAKGAGRVRILLRHIFPNVLGTLVTVIALSYATLLEGSVLTETVFAWPGVGRYMTNALFSGDVPAILGSTLLIGSCFILINTLADVLTWLTDPRTR</sequence>
<protein>
    <submittedName>
        <fullName evidence="10">(California timema) hypothetical protein</fullName>
    </submittedName>
</protein>
<feature type="transmembrane region" description="Helical" evidence="7">
    <location>
        <begin position="524"/>
        <end position="545"/>
    </location>
</feature>
<dbReference type="PANTHER" id="PTHR43163:SF8">
    <property type="entry name" value="D,D-DIPEPTIDE TRANSPORT SYSTEM PERMEASE PROTEIN DDPB-RELATED"/>
    <property type="match status" value="1"/>
</dbReference>
<dbReference type="CDD" id="cd06261">
    <property type="entry name" value="TM_PBP2"/>
    <property type="match status" value="1"/>
</dbReference>
<feature type="transmembrane region" description="Helical" evidence="7">
    <location>
        <begin position="772"/>
        <end position="791"/>
    </location>
</feature>
<feature type="transmembrane region" description="Helical" evidence="7">
    <location>
        <begin position="620"/>
        <end position="641"/>
    </location>
</feature>
<dbReference type="PROSITE" id="PS50928">
    <property type="entry name" value="ABC_TM1"/>
    <property type="match status" value="1"/>
</dbReference>
<name>A0A7R9P2V9_TIMCA</name>
<dbReference type="PANTHER" id="PTHR43163">
    <property type="entry name" value="DIPEPTIDE TRANSPORT SYSTEM PERMEASE PROTEIN DPPB-RELATED"/>
    <property type="match status" value="1"/>
</dbReference>